<accession>A0AAV7X2A7</accession>
<reference evidence="2" key="1">
    <citation type="journal article" date="2022" name="bioRxiv">
        <title>Sequencing and chromosome-scale assembly of the giantPleurodeles waltlgenome.</title>
        <authorList>
            <person name="Brown T."/>
            <person name="Elewa A."/>
            <person name="Iarovenko S."/>
            <person name="Subramanian E."/>
            <person name="Araus A.J."/>
            <person name="Petzold A."/>
            <person name="Susuki M."/>
            <person name="Suzuki K.-i.T."/>
            <person name="Hayashi T."/>
            <person name="Toyoda A."/>
            <person name="Oliveira C."/>
            <person name="Osipova E."/>
            <person name="Leigh N.D."/>
            <person name="Simon A."/>
            <person name="Yun M.H."/>
        </authorList>
    </citation>
    <scope>NUCLEOTIDE SEQUENCE</scope>
    <source>
        <strain evidence="2">20211129_DDA</strain>
        <tissue evidence="2">Liver</tissue>
    </source>
</reference>
<evidence type="ECO:0000256" key="1">
    <source>
        <dbReference type="SAM" id="SignalP"/>
    </source>
</evidence>
<organism evidence="2 3">
    <name type="scientific">Pleurodeles waltl</name>
    <name type="common">Iberian ribbed newt</name>
    <dbReference type="NCBI Taxonomy" id="8319"/>
    <lineage>
        <taxon>Eukaryota</taxon>
        <taxon>Metazoa</taxon>
        <taxon>Chordata</taxon>
        <taxon>Craniata</taxon>
        <taxon>Vertebrata</taxon>
        <taxon>Euteleostomi</taxon>
        <taxon>Amphibia</taxon>
        <taxon>Batrachia</taxon>
        <taxon>Caudata</taxon>
        <taxon>Salamandroidea</taxon>
        <taxon>Salamandridae</taxon>
        <taxon>Pleurodelinae</taxon>
        <taxon>Pleurodeles</taxon>
    </lineage>
</organism>
<evidence type="ECO:0000313" key="3">
    <source>
        <dbReference type="Proteomes" id="UP001066276"/>
    </source>
</evidence>
<evidence type="ECO:0000313" key="2">
    <source>
        <dbReference type="EMBL" id="KAJ1218400.1"/>
    </source>
</evidence>
<evidence type="ECO:0008006" key="4">
    <source>
        <dbReference type="Google" id="ProtNLM"/>
    </source>
</evidence>
<feature type="signal peptide" evidence="1">
    <location>
        <begin position="1"/>
        <end position="16"/>
    </location>
</feature>
<protein>
    <recommendedName>
        <fullName evidence="4">Secreted protein</fullName>
    </recommendedName>
</protein>
<dbReference type="AlphaFoldDB" id="A0AAV7X2A7"/>
<sequence length="73" mass="7514">MKAGSLLGVLVPYCMGLPVRAPLRSHPRPPARAENCNEITPAAVPKCPTASGKKGRVTDVTAGQMSLSTLDAG</sequence>
<dbReference type="Proteomes" id="UP001066276">
    <property type="component" value="Chromosome 1_1"/>
</dbReference>
<gene>
    <name evidence="2" type="ORF">NDU88_005980</name>
</gene>
<comment type="caution">
    <text evidence="2">The sequence shown here is derived from an EMBL/GenBank/DDBJ whole genome shotgun (WGS) entry which is preliminary data.</text>
</comment>
<name>A0AAV7X2A7_PLEWA</name>
<dbReference type="EMBL" id="JANPWB010000001">
    <property type="protein sequence ID" value="KAJ1218400.1"/>
    <property type="molecule type" value="Genomic_DNA"/>
</dbReference>
<keyword evidence="1" id="KW-0732">Signal</keyword>
<keyword evidence="3" id="KW-1185">Reference proteome</keyword>
<feature type="chain" id="PRO_5043776128" description="Secreted protein" evidence="1">
    <location>
        <begin position="17"/>
        <end position="73"/>
    </location>
</feature>
<proteinExistence type="predicted"/>